<dbReference type="EMBL" id="QPJL01000007">
    <property type="protein sequence ID" value="RCW84829.1"/>
    <property type="molecule type" value="Genomic_DNA"/>
</dbReference>
<dbReference type="Proteomes" id="UP000253345">
    <property type="component" value="Unassembled WGS sequence"/>
</dbReference>
<evidence type="ECO:0000313" key="2">
    <source>
        <dbReference type="EMBL" id="RCW84829.1"/>
    </source>
</evidence>
<sequence length="234" mass="25562">MSEVTFRELASLDELKLAEEVQRQVWGDDDMPDNADLMLAIQHEGGLVAGAFRDGRMLGFLFAFPSATPGVQHSHRLAVLAEARGLRLGVRLKWYQREWCLARDITRVRWTYDPLRAVNAGLNVASLGGVSDSYLNDYYGVMAGINAGLPSDRIMLDWHLESEGVAARAEGRTPPPPNAVSKVAIPRDIDALLRDDPAAALQARMELRAALTEAFAKGQRITGFDSGAAAYLLG</sequence>
<accession>A0A368YYV4</accession>
<feature type="domain" description="N-acetyltransferase" evidence="1">
    <location>
        <begin position="4"/>
        <end position="152"/>
    </location>
</feature>
<dbReference type="Gene3D" id="3.40.630.30">
    <property type="match status" value="1"/>
</dbReference>
<dbReference type="SUPFAM" id="SSF55729">
    <property type="entry name" value="Acyl-CoA N-acyltransferases (Nat)"/>
    <property type="match status" value="1"/>
</dbReference>
<evidence type="ECO:0000313" key="3">
    <source>
        <dbReference type="Proteomes" id="UP000253345"/>
    </source>
</evidence>
<reference evidence="2 3" key="1">
    <citation type="submission" date="2018-07" db="EMBL/GenBank/DDBJ databases">
        <title>Genomic Encyclopedia of Type Strains, Phase III (KMG-III): the genomes of soil and plant-associated and newly described type strains.</title>
        <authorList>
            <person name="Whitman W."/>
        </authorList>
    </citation>
    <scope>NUCLEOTIDE SEQUENCE [LARGE SCALE GENOMIC DNA]</scope>
    <source>
        <strain evidence="2 3">CECT 8525</strain>
    </source>
</reference>
<dbReference type="GO" id="GO:0016747">
    <property type="term" value="F:acyltransferase activity, transferring groups other than amino-acyl groups"/>
    <property type="evidence" value="ECO:0007669"/>
    <property type="project" value="InterPro"/>
</dbReference>
<dbReference type="PANTHER" id="PTHR41700">
    <property type="entry name" value="GCN5-RELATED N-ACETYLTRANSFERASE"/>
    <property type="match status" value="1"/>
</dbReference>
<dbReference type="Pfam" id="PF00583">
    <property type="entry name" value="Acetyltransf_1"/>
    <property type="match status" value="1"/>
</dbReference>
<gene>
    <name evidence="2" type="ORF">DFP89_107133</name>
</gene>
<dbReference type="PANTHER" id="PTHR41700:SF1">
    <property type="entry name" value="N-ACETYLTRANSFERASE DOMAIN-CONTAINING PROTEIN"/>
    <property type="match status" value="1"/>
</dbReference>
<dbReference type="PROSITE" id="PS51186">
    <property type="entry name" value="GNAT"/>
    <property type="match status" value="1"/>
</dbReference>
<dbReference type="InterPro" id="IPR000182">
    <property type="entry name" value="GNAT_dom"/>
</dbReference>
<dbReference type="AlphaFoldDB" id="A0A368YYV4"/>
<organism evidence="2 3">
    <name type="scientific">Paracoccus lutimaris</name>
    <dbReference type="NCBI Taxonomy" id="1490030"/>
    <lineage>
        <taxon>Bacteria</taxon>
        <taxon>Pseudomonadati</taxon>
        <taxon>Pseudomonadota</taxon>
        <taxon>Alphaproteobacteria</taxon>
        <taxon>Rhodobacterales</taxon>
        <taxon>Paracoccaceae</taxon>
        <taxon>Paracoccus</taxon>
    </lineage>
</organism>
<comment type="caution">
    <text evidence="2">The sequence shown here is derived from an EMBL/GenBank/DDBJ whole genome shotgun (WGS) entry which is preliminary data.</text>
</comment>
<keyword evidence="3" id="KW-1185">Reference proteome</keyword>
<proteinExistence type="predicted"/>
<dbReference type="RefSeq" id="WP_114348995.1">
    <property type="nucleotide sequence ID" value="NZ_QPJL01000007.1"/>
</dbReference>
<dbReference type="InterPro" id="IPR016181">
    <property type="entry name" value="Acyl_CoA_acyltransferase"/>
</dbReference>
<evidence type="ECO:0000259" key="1">
    <source>
        <dbReference type="PROSITE" id="PS51186"/>
    </source>
</evidence>
<dbReference type="InterPro" id="IPR038764">
    <property type="entry name" value="GNAT_N_AcTrfase_prd"/>
</dbReference>
<dbReference type="OrthoDB" id="9797990at2"/>
<name>A0A368YYV4_9RHOB</name>
<protein>
    <submittedName>
        <fullName evidence="2">Chorismate synthase</fullName>
    </submittedName>
</protein>